<dbReference type="InterPro" id="IPR038010">
    <property type="entry name" value="YhfW_C"/>
</dbReference>
<evidence type="ECO:0000313" key="7">
    <source>
        <dbReference type="EMBL" id="ABI68661.1"/>
    </source>
</evidence>
<keyword evidence="1" id="KW-0001">2Fe-2S</keyword>
<protein>
    <submittedName>
        <fullName evidence="7">Oxidoreductase</fullName>
    </submittedName>
</protein>
<dbReference type="InterPro" id="IPR036188">
    <property type="entry name" value="FAD/NAD-bd_sf"/>
</dbReference>
<keyword evidence="3" id="KW-0408">Iron</keyword>
<dbReference type="GO" id="GO:0046872">
    <property type="term" value="F:metal ion binding"/>
    <property type="evidence" value="ECO:0007669"/>
    <property type="project" value="UniProtKB-KW"/>
</dbReference>
<evidence type="ECO:0000259" key="6">
    <source>
        <dbReference type="PROSITE" id="PS51296"/>
    </source>
</evidence>
<organism evidence="7 8">
    <name type="scientific">Syntrophomonas wolfei subsp. wolfei (strain DSM 2245B / Goettingen)</name>
    <dbReference type="NCBI Taxonomy" id="335541"/>
    <lineage>
        <taxon>Bacteria</taxon>
        <taxon>Bacillati</taxon>
        <taxon>Bacillota</taxon>
        <taxon>Clostridia</taxon>
        <taxon>Eubacteriales</taxon>
        <taxon>Syntrophomonadaceae</taxon>
        <taxon>Syntrophomonas</taxon>
    </lineage>
</organism>
<evidence type="ECO:0000256" key="5">
    <source>
        <dbReference type="ARBA" id="ARBA00023157"/>
    </source>
</evidence>
<dbReference type="Gene3D" id="3.30.9.10">
    <property type="entry name" value="D-Amino Acid Oxidase, subunit A, domain 2"/>
    <property type="match status" value="1"/>
</dbReference>
<keyword evidence="8" id="KW-1185">Reference proteome</keyword>
<dbReference type="RefSeq" id="WP_011640760.1">
    <property type="nucleotide sequence ID" value="NC_008346.1"/>
</dbReference>
<dbReference type="SUPFAM" id="SSF50022">
    <property type="entry name" value="ISP domain"/>
    <property type="match status" value="1"/>
</dbReference>
<gene>
    <name evidence="7" type="ordered locus">Swol_1353</name>
</gene>
<name>Q0AX93_SYNWW</name>
<accession>Q0AX93</accession>
<sequence>MIMAKKPELPDNTNPYWIASTEETNYPTLNEDINVDVAIIGGGIVGISSAYLLNQAGLKTAVIEADRILNGTTGHTTAKITSQHGIIYSNIKQQMGEDSARQYAEANQSAIQHIAETISINGINCDFKWCPAFVYTCSDEYISKLEEETQVALSLGIKASYLDSVPLPFAVKAAMRFEEQAQFHPLKYLKALAQIFTSEGGLIYENTEAVDIEHNDRPAVVTRKGNKITAEKVIIASHFPFFDGGGLFFTKIYPEKSYIIAAQIEEQFPEGMFISAEGPGRSLRSQPFKNGEIVLFAGEHHKTGHGEDTIVHYQNLFNFAQENFNVQNVLYRWSTQDCMTIDGVPYVGQLTPQNPNLYVATGFGKWGMSNGTVASMILKDLISEGDNPWARVYSPSRFFLKLSSVKSFIIQNATVAKDLVTGKLEGLPEYSEPDKGEAKTVNFEGDRAGIYKDENDKLHMVDTTCTHLGCELLWNNAEKTWDCPCHGSRFSYKGEIVEGPAIYQLHQANDEANIVEAKIFK</sequence>
<dbReference type="InterPro" id="IPR036922">
    <property type="entry name" value="Rieske_2Fe-2S_sf"/>
</dbReference>
<dbReference type="SUPFAM" id="SSF51905">
    <property type="entry name" value="FAD/NAD(P)-binding domain"/>
    <property type="match status" value="1"/>
</dbReference>
<dbReference type="STRING" id="335541.Swol_1353"/>
<evidence type="ECO:0000256" key="3">
    <source>
        <dbReference type="ARBA" id="ARBA00023004"/>
    </source>
</evidence>
<dbReference type="GO" id="GO:0004497">
    <property type="term" value="F:monooxygenase activity"/>
    <property type="evidence" value="ECO:0007669"/>
    <property type="project" value="UniProtKB-ARBA"/>
</dbReference>
<dbReference type="GO" id="GO:0016020">
    <property type="term" value="C:membrane"/>
    <property type="evidence" value="ECO:0007669"/>
    <property type="project" value="InterPro"/>
</dbReference>
<dbReference type="CDD" id="cd03477">
    <property type="entry name" value="Rieske_YhfW_C"/>
    <property type="match status" value="1"/>
</dbReference>
<evidence type="ECO:0000313" key="8">
    <source>
        <dbReference type="Proteomes" id="UP000001968"/>
    </source>
</evidence>
<dbReference type="GO" id="GO:0016705">
    <property type="term" value="F:oxidoreductase activity, acting on paired donors, with incorporation or reduction of molecular oxygen"/>
    <property type="evidence" value="ECO:0007669"/>
    <property type="project" value="UniProtKB-ARBA"/>
</dbReference>
<dbReference type="PANTHER" id="PTHR13847">
    <property type="entry name" value="SARCOSINE DEHYDROGENASE-RELATED"/>
    <property type="match status" value="1"/>
</dbReference>
<keyword evidence="4" id="KW-0411">Iron-sulfur</keyword>
<evidence type="ECO:0000256" key="4">
    <source>
        <dbReference type="ARBA" id="ARBA00023014"/>
    </source>
</evidence>
<dbReference type="Gene3D" id="3.50.50.60">
    <property type="entry name" value="FAD/NAD(P)-binding domain"/>
    <property type="match status" value="1"/>
</dbReference>
<dbReference type="InterPro" id="IPR005805">
    <property type="entry name" value="Rieske_Fe-S_prot_C"/>
</dbReference>
<keyword evidence="5" id="KW-1015">Disulfide bond</keyword>
<dbReference type="HOGENOM" id="CLU_007884_15_1_9"/>
<dbReference type="Proteomes" id="UP000001968">
    <property type="component" value="Chromosome"/>
</dbReference>
<dbReference type="InterPro" id="IPR006076">
    <property type="entry name" value="FAD-dep_OxRdtase"/>
</dbReference>
<reference evidence="8" key="1">
    <citation type="journal article" date="2010" name="Environ. Microbiol.">
        <title>The genome of Syntrophomonas wolfei: new insights into syntrophic metabolism and biohydrogen production.</title>
        <authorList>
            <person name="Sieber J.R."/>
            <person name="Sims D.R."/>
            <person name="Han C."/>
            <person name="Kim E."/>
            <person name="Lykidis A."/>
            <person name="Lapidus A.L."/>
            <person name="McDonnald E."/>
            <person name="Rohlin L."/>
            <person name="Culley D.E."/>
            <person name="Gunsalus R."/>
            <person name="McInerney M.J."/>
        </authorList>
    </citation>
    <scope>NUCLEOTIDE SEQUENCE [LARGE SCALE GENOMIC DNA]</scope>
    <source>
        <strain evidence="8">DSM 2245B / Goettingen</strain>
    </source>
</reference>
<dbReference type="KEGG" id="swo:Swol_1353"/>
<dbReference type="PROSITE" id="PS51296">
    <property type="entry name" value="RIESKE"/>
    <property type="match status" value="1"/>
</dbReference>
<dbReference type="Pfam" id="PF00355">
    <property type="entry name" value="Rieske"/>
    <property type="match status" value="1"/>
</dbReference>
<dbReference type="GO" id="GO:0005737">
    <property type="term" value="C:cytoplasm"/>
    <property type="evidence" value="ECO:0007669"/>
    <property type="project" value="TreeGrafter"/>
</dbReference>
<dbReference type="Gene3D" id="2.102.10.10">
    <property type="entry name" value="Rieske [2Fe-2S] iron-sulphur domain"/>
    <property type="match status" value="1"/>
</dbReference>
<dbReference type="GO" id="GO:0051537">
    <property type="term" value="F:2 iron, 2 sulfur cluster binding"/>
    <property type="evidence" value="ECO:0007669"/>
    <property type="project" value="UniProtKB-KW"/>
</dbReference>
<evidence type="ECO:0000256" key="2">
    <source>
        <dbReference type="ARBA" id="ARBA00022723"/>
    </source>
</evidence>
<dbReference type="AlphaFoldDB" id="Q0AX93"/>
<dbReference type="eggNOG" id="COG0665">
    <property type="taxonomic scope" value="Bacteria"/>
</dbReference>
<feature type="domain" description="Rieske" evidence="6">
    <location>
        <begin position="425"/>
        <end position="505"/>
    </location>
</feature>
<proteinExistence type="predicted"/>
<evidence type="ECO:0000256" key="1">
    <source>
        <dbReference type="ARBA" id="ARBA00022714"/>
    </source>
</evidence>
<dbReference type="PRINTS" id="PR00162">
    <property type="entry name" value="RIESKE"/>
</dbReference>
<keyword evidence="2" id="KW-0479">Metal-binding</keyword>
<dbReference type="EMBL" id="CP000448">
    <property type="protein sequence ID" value="ABI68661.1"/>
    <property type="molecule type" value="Genomic_DNA"/>
</dbReference>
<dbReference type="FunFam" id="2.102.10.10:FF:000014">
    <property type="entry name" value="Oxidoreductase, FAD dependent"/>
    <property type="match status" value="1"/>
</dbReference>
<dbReference type="InterPro" id="IPR017941">
    <property type="entry name" value="Rieske_2Fe-2S"/>
</dbReference>
<dbReference type="PANTHER" id="PTHR13847:SF274">
    <property type="entry name" value="RIESKE 2FE-2S IRON-SULFUR PROTEIN YHFW-RELATED"/>
    <property type="match status" value="1"/>
</dbReference>
<dbReference type="Pfam" id="PF01266">
    <property type="entry name" value="DAO"/>
    <property type="match status" value="1"/>
</dbReference>
<dbReference type="eggNOG" id="COG0723">
    <property type="taxonomic scope" value="Bacteria"/>
</dbReference>